<gene>
    <name evidence="8" type="ORF">CVP05_07660</name>
</gene>
<dbReference type="OrthoDB" id="9804865at2"/>
<dbReference type="InterPro" id="IPR037185">
    <property type="entry name" value="EmrE-like"/>
</dbReference>
<protein>
    <submittedName>
        <fullName evidence="8">EamA family transporter</fullName>
    </submittedName>
</protein>
<proteinExistence type="inferred from homology"/>
<evidence type="ECO:0000256" key="6">
    <source>
        <dbReference type="SAM" id="Phobius"/>
    </source>
</evidence>
<reference evidence="8 9" key="1">
    <citation type="submission" date="2017-11" db="EMBL/GenBank/DDBJ databases">
        <title>Reclassification of Bisgaard taxon 7 as Conservatibacter flavescens gen. nov., sp. nov.</title>
        <authorList>
            <person name="Christensen H."/>
        </authorList>
    </citation>
    <scope>NUCLEOTIDE SEQUENCE [LARGE SCALE GENOMIC DNA]</scope>
    <source>
        <strain evidence="8 9">7_4</strain>
    </source>
</reference>
<dbReference type="PANTHER" id="PTHR32322:SF2">
    <property type="entry name" value="EAMA DOMAIN-CONTAINING PROTEIN"/>
    <property type="match status" value="1"/>
</dbReference>
<keyword evidence="3 6" id="KW-0812">Transmembrane</keyword>
<dbReference type="Proteomes" id="UP000229329">
    <property type="component" value="Unassembled WGS sequence"/>
</dbReference>
<evidence type="ECO:0000256" key="1">
    <source>
        <dbReference type="ARBA" id="ARBA00004141"/>
    </source>
</evidence>
<feature type="transmembrane region" description="Helical" evidence="6">
    <location>
        <begin position="236"/>
        <end position="255"/>
    </location>
</feature>
<keyword evidence="9" id="KW-1185">Reference proteome</keyword>
<feature type="transmembrane region" description="Helical" evidence="6">
    <location>
        <begin position="205"/>
        <end position="224"/>
    </location>
</feature>
<evidence type="ECO:0000256" key="3">
    <source>
        <dbReference type="ARBA" id="ARBA00022692"/>
    </source>
</evidence>
<dbReference type="PANTHER" id="PTHR32322">
    <property type="entry name" value="INNER MEMBRANE TRANSPORTER"/>
    <property type="match status" value="1"/>
</dbReference>
<comment type="caution">
    <text evidence="8">The sequence shown here is derived from an EMBL/GenBank/DDBJ whole genome shotgun (WGS) entry which is preliminary data.</text>
</comment>
<name>A0A2M8S1X3_9PAST</name>
<evidence type="ECO:0000259" key="7">
    <source>
        <dbReference type="Pfam" id="PF00892"/>
    </source>
</evidence>
<evidence type="ECO:0000313" key="9">
    <source>
        <dbReference type="Proteomes" id="UP000229329"/>
    </source>
</evidence>
<dbReference type="GO" id="GO:0016020">
    <property type="term" value="C:membrane"/>
    <property type="evidence" value="ECO:0007669"/>
    <property type="project" value="UniProtKB-SubCell"/>
</dbReference>
<dbReference type="Gene3D" id="1.10.3730.20">
    <property type="match status" value="1"/>
</dbReference>
<comment type="similarity">
    <text evidence="2">Belongs to the EamA transporter family.</text>
</comment>
<evidence type="ECO:0000256" key="5">
    <source>
        <dbReference type="ARBA" id="ARBA00023136"/>
    </source>
</evidence>
<feature type="transmembrane region" description="Helical" evidence="6">
    <location>
        <begin position="114"/>
        <end position="134"/>
    </location>
</feature>
<sequence length="294" mass="32392">MIYALIALLIWSSSFVAGKISYSVADPVLIAQIRFILAGIMVFPFFLQAYRKVPMHLRRRIWFLAILNFPISFLLQFIGLNYTSAASAATVVGTEPLLTVLIGYLFFKQSAKLLDWLMGALAFVGIAIIVYSTHQTEGEIGLLGLFLVLAAAVSFVFCLYLGKNLMKEIEPKVYTTVTLGLAPWVCIPFTLLLTQNWAITPNTPGILAILYLGFACSWLAMVLWNKSIHRIHANTAGILISLEPVFGVLMAVLILGERLSFLTFVGVILVIVATFVAVGLPVVRQHLKSKKIKG</sequence>
<evidence type="ECO:0000313" key="8">
    <source>
        <dbReference type="EMBL" id="PJG85125.1"/>
    </source>
</evidence>
<keyword evidence="5 6" id="KW-0472">Membrane</keyword>
<accession>A0A2M8S1X3</accession>
<dbReference type="SUPFAM" id="SSF103481">
    <property type="entry name" value="Multidrug resistance efflux transporter EmrE"/>
    <property type="match status" value="2"/>
</dbReference>
<feature type="transmembrane region" description="Helical" evidence="6">
    <location>
        <begin position="261"/>
        <end position="283"/>
    </location>
</feature>
<evidence type="ECO:0000256" key="4">
    <source>
        <dbReference type="ARBA" id="ARBA00022989"/>
    </source>
</evidence>
<dbReference type="AlphaFoldDB" id="A0A2M8S1X3"/>
<feature type="transmembrane region" description="Helical" evidence="6">
    <location>
        <begin position="173"/>
        <end position="193"/>
    </location>
</feature>
<evidence type="ECO:0000256" key="2">
    <source>
        <dbReference type="ARBA" id="ARBA00007362"/>
    </source>
</evidence>
<feature type="transmembrane region" description="Helical" evidence="6">
    <location>
        <begin position="85"/>
        <end position="107"/>
    </location>
</feature>
<keyword evidence="4 6" id="KW-1133">Transmembrane helix</keyword>
<feature type="transmembrane region" description="Helical" evidence="6">
    <location>
        <begin position="28"/>
        <end position="49"/>
    </location>
</feature>
<dbReference type="InterPro" id="IPR000620">
    <property type="entry name" value="EamA_dom"/>
</dbReference>
<feature type="transmembrane region" description="Helical" evidence="6">
    <location>
        <begin position="140"/>
        <end position="161"/>
    </location>
</feature>
<feature type="domain" description="EamA" evidence="7">
    <location>
        <begin position="143"/>
        <end position="277"/>
    </location>
</feature>
<feature type="transmembrane region" description="Helical" evidence="6">
    <location>
        <begin position="61"/>
        <end position="79"/>
    </location>
</feature>
<dbReference type="Pfam" id="PF00892">
    <property type="entry name" value="EamA"/>
    <property type="match status" value="2"/>
</dbReference>
<dbReference type="InterPro" id="IPR050638">
    <property type="entry name" value="AA-Vitamin_Transporters"/>
</dbReference>
<feature type="domain" description="EamA" evidence="7">
    <location>
        <begin position="2"/>
        <end position="130"/>
    </location>
</feature>
<dbReference type="EMBL" id="PHHA01000018">
    <property type="protein sequence ID" value="PJG85125.1"/>
    <property type="molecule type" value="Genomic_DNA"/>
</dbReference>
<comment type="subcellular location">
    <subcellularLocation>
        <location evidence="1">Membrane</location>
        <topology evidence="1">Multi-pass membrane protein</topology>
    </subcellularLocation>
</comment>
<dbReference type="RefSeq" id="WP_100288982.1">
    <property type="nucleotide sequence ID" value="NZ_PHHA01000018.1"/>
</dbReference>
<organism evidence="8 9">
    <name type="scientific">Conservatibacter flavescens</name>
    <dbReference type="NCBI Taxonomy" id="28161"/>
    <lineage>
        <taxon>Bacteria</taxon>
        <taxon>Pseudomonadati</taxon>
        <taxon>Pseudomonadota</taxon>
        <taxon>Gammaproteobacteria</taxon>
        <taxon>Pasteurellales</taxon>
        <taxon>Pasteurellaceae</taxon>
        <taxon>Conservatibacter</taxon>
    </lineage>
</organism>